<evidence type="ECO:0000256" key="2">
    <source>
        <dbReference type="ARBA" id="ARBA00004776"/>
    </source>
</evidence>
<evidence type="ECO:0000256" key="12">
    <source>
        <dbReference type="ARBA" id="ARBA00093666"/>
    </source>
</evidence>
<evidence type="ECO:0000313" key="13">
    <source>
        <dbReference type="EMBL" id="ADW16748.1"/>
    </source>
</evidence>
<dbReference type="PROSITE" id="PS51318">
    <property type="entry name" value="TAT"/>
    <property type="match status" value="1"/>
</dbReference>
<evidence type="ECO:0000256" key="4">
    <source>
        <dbReference type="ARBA" id="ARBA00022723"/>
    </source>
</evidence>
<dbReference type="GO" id="GO:0046872">
    <property type="term" value="F:metal ion binding"/>
    <property type="evidence" value="ECO:0007669"/>
    <property type="project" value="UniProtKB-KW"/>
</dbReference>
<keyword evidence="10" id="KW-0961">Cell wall biogenesis/degradation</keyword>
<comment type="cofactor">
    <cofactor evidence="1">
        <name>Zn(2+)</name>
        <dbReference type="ChEBI" id="CHEBI:29105"/>
    </cofactor>
</comment>
<accession>A0A7U3YK51</accession>
<dbReference type="GO" id="GO:0071555">
    <property type="term" value="P:cell wall organization"/>
    <property type="evidence" value="ECO:0007669"/>
    <property type="project" value="UniProtKB-KW"/>
</dbReference>
<keyword evidence="5" id="KW-0732">Signal</keyword>
<dbReference type="Proteomes" id="UP000006365">
    <property type="component" value="Chromosome"/>
</dbReference>
<evidence type="ECO:0000256" key="11">
    <source>
        <dbReference type="ARBA" id="ARBA00093448"/>
    </source>
</evidence>
<evidence type="ECO:0000256" key="7">
    <source>
        <dbReference type="ARBA" id="ARBA00022833"/>
    </source>
</evidence>
<dbReference type="GO" id="GO:0051536">
    <property type="term" value="F:iron-sulfur cluster binding"/>
    <property type="evidence" value="ECO:0007669"/>
    <property type="project" value="UniProtKB-KW"/>
</dbReference>
<evidence type="ECO:0000256" key="9">
    <source>
        <dbReference type="ARBA" id="ARBA00023049"/>
    </source>
</evidence>
<keyword evidence="8" id="KW-0408">Iron</keyword>
<dbReference type="Gene3D" id="3.30.1380.10">
    <property type="match status" value="1"/>
</dbReference>
<comment type="pathway">
    <text evidence="2">Cell wall biogenesis; cell wall polysaccharide biosynthesis.</text>
</comment>
<sequence>MVTDKSLDPQLSRRSFLCKSTQIALGLGVVSVPSISCAKALGKRSLSFVHTRTQQELTLTYAWGQAYNPRALAQISQFLRDYQTGQTHPIDPKLLDILWAIQGEMGRKGVYEVISGFRSPQTNRKLRRTSSGVAGHSLHMQGKAVDIRFPGIDTDQIHQCAVEMRTGGVGYYAKADFVHLDSGQYRTW</sequence>
<gene>
    <name evidence="13" type="ordered locus">Despr_0572</name>
</gene>
<keyword evidence="6" id="KW-0378">Hydrolase</keyword>
<dbReference type="SUPFAM" id="SSF55166">
    <property type="entry name" value="Hedgehog/DD-peptidase"/>
    <property type="match status" value="1"/>
</dbReference>
<keyword evidence="3" id="KW-0645">Protease</keyword>
<keyword evidence="7" id="KW-0862">Zinc</keyword>
<dbReference type="EMBL" id="CP002364">
    <property type="protein sequence ID" value="ADW16748.1"/>
    <property type="molecule type" value="Genomic_DNA"/>
</dbReference>
<dbReference type="Pfam" id="PF05951">
    <property type="entry name" value="Peptidase_M15_2"/>
    <property type="match status" value="1"/>
</dbReference>
<dbReference type="InterPro" id="IPR009045">
    <property type="entry name" value="Zn_M74/Hedgehog-like"/>
</dbReference>
<dbReference type="GO" id="GO:0008237">
    <property type="term" value="F:metallopeptidase activity"/>
    <property type="evidence" value="ECO:0007669"/>
    <property type="project" value="UniProtKB-KW"/>
</dbReference>
<dbReference type="PANTHER" id="PTHR37425:SF1">
    <property type="entry name" value="OUTER MEMBRANE PROTEIN"/>
    <property type="match status" value="1"/>
</dbReference>
<keyword evidence="4" id="KW-0479">Metal-binding</keyword>
<dbReference type="GO" id="GO:0006508">
    <property type="term" value="P:proteolysis"/>
    <property type="evidence" value="ECO:0007669"/>
    <property type="project" value="UniProtKB-KW"/>
</dbReference>
<dbReference type="CDD" id="cd14844">
    <property type="entry name" value="Zn-DD-carboxypeptidase_like"/>
    <property type="match status" value="1"/>
</dbReference>
<evidence type="ECO:0000256" key="8">
    <source>
        <dbReference type="ARBA" id="ARBA00023014"/>
    </source>
</evidence>
<dbReference type="InterPro" id="IPR006311">
    <property type="entry name" value="TAT_signal"/>
</dbReference>
<keyword evidence="9" id="KW-0482">Metalloprotease</keyword>
<evidence type="ECO:0000256" key="5">
    <source>
        <dbReference type="ARBA" id="ARBA00022729"/>
    </source>
</evidence>
<keyword evidence="14" id="KW-1185">Reference proteome</keyword>
<protein>
    <recommendedName>
        <fullName evidence="12">Murein endopeptidase K</fullName>
    </recommendedName>
</protein>
<organism evidence="13 14">
    <name type="scientific">Desulfobulbus propionicus (strain ATCC 33891 / DSM 2032 / VKM B-1956 / 1pr3)</name>
    <dbReference type="NCBI Taxonomy" id="577650"/>
    <lineage>
        <taxon>Bacteria</taxon>
        <taxon>Pseudomonadati</taxon>
        <taxon>Thermodesulfobacteriota</taxon>
        <taxon>Desulfobulbia</taxon>
        <taxon>Desulfobulbales</taxon>
        <taxon>Desulfobulbaceae</taxon>
        <taxon>Desulfobulbus</taxon>
    </lineage>
</organism>
<evidence type="ECO:0000256" key="10">
    <source>
        <dbReference type="ARBA" id="ARBA00023316"/>
    </source>
</evidence>
<evidence type="ECO:0000256" key="6">
    <source>
        <dbReference type="ARBA" id="ARBA00022801"/>
    </source>
</evidence>
<dbReference type="InterPro" id="IPR010275">
    <property type="entry name" value="MepK"/>
</dbReference>
<comment type="similarity">
    <text evidence="11">Belongs to the peptidase M15 family.</text>
</comment>
<evidence type="ECO:0000256" key="3">
    <source>
        <dbReference type="ARBA" id="ARBA00022670"/>
    </source>
</evidence>
<reference evidence="13 14" key="1">
    <citation type="journal article" date="2011" name="Stand. Genomic Sci.">
        <title>Complete genome sequence of Desulfobulbus propionicus type strain (1pr3).</title>
        <authorList>
            <person name="Pagani I."/>
            <person name="Lapidus A."/>
            <person name="Nolan M."/>
            <person name="Lucas S."/>
            <person name="Hammon N."/>
            <person name="Deshpande S."/>
            <person name="Cheng J.F."/>
            <person name="Chertkov O."/>
            <person name="Davenport K."/>
            <person name="Tapia R."/>
            <person name="Han C."/>
            <person name="Goodwin L."/>
            <person name="Pitluck S."/>
            <person name="Liolios K."/>
            <person name="Mavromatis K."/>
            <person name="Ivanova N."/>
            <person name="Mikhailova N."/>
            <person name="Pati A."/>
            <person name="Chen A."/>
            <person name="Palaniappan K."/>
            <person name="Land M."/>
            <person name="Hauser L."/>
            <person name="Chang Y.J."/>
            <person name="Jeffries C.D."/>
            <person name="Detter J.C."/>
            <person name="Brambilla E."/>
            <person name="Kannan K.P."/>
            <person name="Djao O.D."/>
            <person name="Rohde M."/>
            <person name="Pukall R."/>
            <person name="Spring S."/>
            <person name="Goker M."/>
            <person name="Sikorski J."/>
            <person name="Woyke T."/>
            <person name="Bristow J."/>
            <person name="Eisen J.A."/>
            <person name="Markowitz V."/>
            <person name="Hugenholtz P."/>
            <person name="Kyrpides N.C."/>
            <person name="Klenk H.P."/>
        </authorList>
    </citation>
    <scope>NUCLEOTIDE SEQUENCE [LARGE SCALE GENOMIC DNA]</scope>
    <source>
        <strain evidence="14">ATCC 33891 / DSM 2032 / 1pr3</strain>
    </source>
</reference>
<evidence type="ECO:0000313" key="14">
    <source>
        <dbReference type="Proteomes" id="UP000006365"/>
    </source>
</evidence>
<evidence type="ECO:0000256" key="1">
    <source>
        <dbReference type="ARBA" id="ARBA00001947"/>
    </source>
</evidence>
<keyword evidence="8" id="KW-0411">Iron-sulfur</keyword>
<name>A0A7U3YK51_DESPD</name>
<dbReference type="AlphaFoldDB" id="A0A7U3YK51"/>
<proteinExistence type="inferred from homology"/>
<dbReference type="PANTHER" id="PTHR37425">
    <property type="match status" value="1"/>
</dbReference>
<dbReference type="KEGG" id="dpr:Despr_0572"/>